<feature type="region of interest" description="Disordered" evidence="8">
    <location>
        <begin position="1"/>
        <end position="26"/>
    </location>
</feature>
<dbReference type="Proteomes" id="UP000323505">
    <property type="component" value="Unassembled WGS sequence"/>
</dbReference>
<keyword evidence="4 7" id="KW-0812">Transmembrane</keyword>
<comment type="caution">
    <text evidence="10">The sequence shown here is derived from an EMBL/GenBank/DDBJ whole genome shotgun (WGS) entry which is preliminary data.</text>
</comment>
<feature type="transmembrane region" description="Helical" evidence="7">
    <location>
        <begin position="49"/>
        <end position="68"/>
    </location>
</feature>
<dbReference type="EMBL" id="VSRQ01000001">
    <property type="protein sequence ID" value="TYK53631.1"/>
    <property type="molecule type" value="Genomic_DNA"/>
</dbReference>
<evidence type="ECO:0000256" key="8">
    <source>
        <dbReference type="SAM" id="MobiDB-lite"/>
    </source>
</evidence>
<feature type="transmembrane region" description="Helical" evidence="7">
    <location>
        <begin position="171"/>
        <end position="188"/>
    </location>
</feature>
<accession>A0A5D3FZ55</accession>
<dbReference type="Pfam" id="PF00528">
    <property type="entry name" value="BPD_transp_1"/>
    <property type="match status" value="1"/>
</dbReference>
<evidence type="ECO:0000256" key="7">
    <source>
        <dbReference type="RuleBase" id="RU363032"/>
    </source>
</evidence>
<feature type="transmembrane region" description="Helical" evidence="7">
    <location>
        <begin position="272"/>
        <end position="294"/>
    </location>
</feature>
<dbReference type="PANTHER" id="PTHR43386:SF25">
    <property type="entry name" value="PEPTIDE ABC TRANSPORTER PERMEASE PROTEIN"/>
    <property type="match status" value="1"/>
</dbReference>
<keyword evidence="6 7" id="KW-0472">Membrane</keyword>
<protein>
    <submittedName>
        <fullName evidence="10">ABC transporter permease</fullName>
    </submittedName>
</protein>
<keyword evidence="5 7" id="KW-1133">Transmembrane helix</keyword>
<keyword evidence="2 7" id="KW-0813">Transport</keyword>
<evidence type="ECO:0000256" key="2">
    <source>
        <dbReference type="ARBA" id="ARBA00022448"/>
    </source>
</evidence>
<proteinExistence type="inferred from homology"/>
<evidence type="ECO:0000313" key="10">
    <source>
        <dbReference type="EMBL" id="TYK53631.1"/>
    </source>
</evidence>
<dbReference type="AlphaFoldDB" id="A0A5D3FZ55"/>
<dbReference type="PROSITE" id="PS50928">
    <property type="entry name" value="ABC_TM1"/>
    <property type="match status" value="1"/>
</dbReference>
<evidence type="ECO:0000256" key="1">
    <source>
        <dbReference type="ARBA" id="ARBA00004651"/>
    </source>
</evidence>
<comment type="similarity">
    <text evidence="7">Belongs to the binding-protein-dependent transport system permease family.</text>
</comment>
<dbReference type="GO" id="GO:0005886">
    <property type="term" value="C:plasma membrane"/>
    <property type="evidence" value="ECO:0007669"/>
    <property type="project" value="UniProtKB-SubCell"/>
</dbReference>
<reference evidence="10 11" key="1">
    <citation type="submission" date="2019-08" db="EMBL/GenBank/DDBJ databases">
        <title>Actinomadura sp. nov. CYP1-5 isolated from mountain soil.</title>
        <authorList>
            <person name="Songsumanus A."/>
            <person name="Kuncharoen N."/>
            <person name="Kudo T."/>
            <person name="Yuki M."/>
            <person name="Igarashi Y."/>
            <person name="Tanasupawat S."/>
        </authorList>
    </citation>
    <scope>NUCLEOTIDE SEQUENCE [LARGE SCALE GENOMIC DNA]</scope>
    <source>
        <strain evidence="10 11">CYP1-5</strain>
    </source>
</reference>
<evidence type="ECO:0000259" key="9">
    <source>
        <dbReference type="PROSITE" id="PS50928"/>
    </source>
</evidence>
<evidence type="ECO:0000256" key="5">
    <source>
        <dbReference type="ARBA" id="ARBA00022989"/>
    </source>
</evidence>
<dbReference type="Gene3D" id="1.10.3720.10">
    <property type="entry name" value="MetI-like"/>
    <property type="match status" value="1"/>
</dbReference>
<dbReference type="SUPFAM" id="SSF161098">
    <property type="entry name" value="MetI-like"/>
    <property type="match status" value="1"/>
</dbReference>
<keyword evidence="11" id="KW-1185">Reference proteome</keyword>
<gene>
    <name evidence="10" type="ORF">FXF68_04985</name>
</gene>
<dbReference type="InterPro" id="IPR035906">
    <property type="entry name" value="MetI-like_sf"/>
</dbReference>
<evidence type="ECO:0000313" key="11">
    <source>
        <dbReference type="Proteomes" id="UP000323505"/>
    </source>
</evidence>
<dbReference type="InterPro" id="IPR050366">
    <property type="entry name" value="BP-dependent_transpt_permease"/>
</dbReference>
<feature type="domain" description="ABC transmembrane type-1" evidence="9">
    <location>
        <begin position="106"/>
        <end position="295"/>
    </location>
</feature>
<evidence type="ECO:0000256" key="6">
    <source>
        <dbReference type="ARBA" id="ARBA00023136"/>
    </source>
</evidence>
<dbReference type="CDD" id="cd06261">
    <property type="entry name" value="TM_PBP2"/>
    <property type="match status" value="1"/>
</dbReference>
<feature type="transmembrane region" description="Helical" evidence="7">
    <location>
        <begin position="109"/>
        <end position="133"/>
    </location>
</feature>
<feature type="transmembrane region" description="Helical" evidence="7">
    <location>
        <begin position="145"/>
        <end position="165"/>
    </location>
</feature>
<evidence type="ECO:0000256" key="3">
    <source>
        <dbReference type="ARBA" id="ARBA00022475"/>
    </source>
</evidence>
<feature type="transmembrane region" description="Helical" evidence="7">
    <location>
        <begin position="227"/>
        <end position="252"/>
    </location>
</feature>
<keyword evidence="3" id="KW-1003">Cell membrane</keyword>
<dbReference type="InterPro" id="IPR000515">
    <property type="entry name" value="MetI-like"/>
</dbReference>
<evidence type="ECO:0000256" key="4">
    <source>
        <dbReference type="ARBA" id="ARBA00022692"/>
    </source>
</evidence>
<dbReference type="PANTHER" id="PTHR43386">
    <property type="entry name" value="OLIGOPEPTIDE TRANSPORT SYSTEM PERMEASE PROTEIN APPC"/>
    <property type="match status" value="1"/>
</dbReference>
<comment type="subcellular location">
    <subcellularLocation>
        <location evidence="1 7">Cell membrane</location>
        <topology evidence="1 7">Multi-pass membrane protein</topology>
    </subcellularLocation>
</comment>
<organism evidence="10 11">
    <name type="scientific">Actinomadura decatromicini</name>
    <dbReference type="NCBI Taxonomy" id="2604572"/>
    <lineage>
        <taxon>Bacteria</taxon>
        <taxon>Bacillati</taxon>
        <taxon>Actinomycetota</taxon>
        <taxon>Actinomycetes</taxon>
        <taxon>Streptosporangiales</taxon>
        <taxon>Thermomonosporaceae</taxon>
        <taxon>Actinomadura</taxon>
    </lineage>
</organism>
<sequence>MADGPVKTIIEPGSGDRPTPPVPGPGADLAADLGGAPARRRFASAVPRVSGCVVLALVVFTQAAPLLAPHSVREVIGVPYAKPGQVGVLGTDYLGRDLLSRLLAGGRSLVLLAGACTLAAGVLGTALGLLLGYVRGVAAAVLNRVVDLFLILPPLVVLLVLTSGSARGTTILIPTIMISASPYVARIVRTATLGVVRSPFVEAAVLRGEPRRAILVREILPNIAGPVLAITGLLLIYSIFVIASAGFLGVGAQPPAADWALMIKENMPGVTLNAWPVAFPALAIIVLAVSVNIFSDGLHRRIAGGRAGRDNA</sequence>
<name>A0A5D3FZ55_9ACTN</name>
<dbReference type="GO" id="GO:0055085">
    <property type="term" value="P:transmembrane transport"/>
    <property type="evidence" value="ECO:0007669"/>
    <property type="project" value="InterPro"/>
</dbReference>